<sequence>MAAQHDVIVIGSGAGGGSVAYKLANAGKRVLLIEKGPFLPRDRSTLEVREVFVDGVSRTICLARQQGQGFRSRRILQCGR</sequence>
<keyword evidence="2" id="KW-0285">Flavoprotein</keyword>
<comment type="similarity">
    <text evidence="1">Belongs to the GMC oxidoreductase family.</text>
</comment>
<dbReference type="EMBL" id="LPWD01000007">
    <property type="protein sequence ID" value="ODS04154.1"/>
    <property type="molecule type" value="Genomic_DNA"/>
</dbReference>
<protein>
    <recommendedName>
        <fullName evidence="5">FAD-dependent oxidoreductase 2 FAD-binding domain-containing protein</fullName>
    </recommendedName>
</protein>
<dbReference type="PANTHER" id="PTHR46056:SF12">
    <property type="entry name" value="LONG-CHAIN-ALCOHOL OXIDASE"/>
    <property type="match status" value="1"/>
</dbReference>
<dbReference type="RefSeq" id="WP_069622646.1">
    <property type="nucleotide sequence ID" value="NZ_LPWD01000007.1"/>
</dbReference>
<accession>A0A1E3WEC7</accession>
<keyword evidence="3" id="KW-0274">FAD</keyword>
<dbReference type="AlphaFoldDB" id="A0A1E3WEC7"/>
<dbReference type="GO" id="GO:0016491">
    <property type="term" value="F:oxidoreductase activity"/>
    <property type="evidence" value="ECO:0007669"/>
    <property type="project" value="UniProtKB-KW"/>
</dbReference>
<dbReference type="InterPro" id="IPR036188">
    <property type="entry name" value="FAD/NAD-bd_sf"/>
</dbReference>
<evidence type="ECO:0000259" key="5">
    <source>
        <dbReference type="Pfam" id="PF00890"/>
    </source>
</evidence>
<evidence type="ECO:0000313" key="7">
    <source>
        <dbReference type="Proteomes" id="UP000095042"/>
    </source>
</evidence>
<evidence type="ECO:0000256" key="3">
    <source>
        <dbReference type="ARBA" id="ARBA00022827"/>
    </source>
</evidence>
<proteinExistence type="inferred from homology"/>
<keyword evidence="4" id="KW-0560">Oxidoreductase</keyword>
<evidence type="ECO:0000256" key="1">
    <source>
        <dbReference type="ARBA" id="ARBA00010790"/>
    </source>
</evidence>
<name>A0A1E3WEC7_9HYPH</name>
<dbReference type="Gene3D" id="3.50.50.60">
    <property type="entry name" value="FAD/NAD(P)-binding domain"/>
    <property type="match status" value="1"/>
</dbReference>
<evidence type="ECO:0000256" key="2">
    <source>
        <dbReference type="ARBA" id="ARBA00022630"/>
    </source>
</evidence>
<gene>
    <name evidence="6" type="ORF">AUC71_05570</name>
</gene>
<evidence type="ECO:0000313" key="6">
    <source>
        <dbReference type="EMBL" id="ODS04154.1"/>
    </source>
</evidence>
<dbReference type="SUPFAM" id="SSF51905">
    <property type="entry name" value="FAD/NAD(P)-binding domain"/>
    <property type="match status" value="1"/>
</dbReference>
<dbReference type="Proteomes" id="UP000095042">
    <property type="component" value="Unassembled WGS sequence"/>
</dbReference>
<comment type="caution">
    <text evidence="6">The sequence shown here is derived from an EMBL/GenBank/DDBJ whole genome shotgun (WGS) entry which is preliminary data.</text>
</comment>
<reference evidence="6 7" key="1">
    <citation type="journal article" date="2016" name="Environ. Microbiol.">
        <title>New Methyloceanibacter diversity from North Sea sediments includes methanotroph containing solely the soluble methane monooxygenase.</title>
        <authorList>
            <person name="Vekeman B."/>
            <person name="Kerckhof F.M."/>
            <person name="Cremers G."/>
            <person name="de Vos P."/>
            <person name="Vandamme P."/>
            <person name="Boon N."/>
            <person name="Op den Camp H.J."/>
            <person name="Heylen K."/>
        </authorList>
    </citation>
    <scope>NUCLEOTIDE SEQUENCE [LARGE SCALE GENOMIC DNA]</scope>
    <source>
        <strain evidence="6 7">R-67177</strain>
    </source>
</reference>
<evidence type="ECO:0000256" key="4">
    <source>
        <dbReference type="ARBA" id="ARBA00023002"/>
    </source>
</evidence>
<organism evidence="6 7">
    <name type="scientific">Methyloceanibacter marginalis</name>
    <dbReference type="NCBI Taxonomy" id="1774971"/>
    <lineage>
        <taxon>Bacteria</taxon>
        <taxon>Pseudomonadati</taxon>
        <taxon>Pseudomonadota</taxon>
        <taxon>Alphaproteobacteria</taxon>
        <taxon>Hyphomicrobiales</taxon>
        <taxon>Hyphomicrobiaceae</taxon>
        <taxon>Methyloceanibacter</taxon>
    </lineage>
</organism>
<keyword evidence="7" id="KW-1185">Reference proteome</keyword>
<dbReference type="OrthoDB" id="9798604at2"/>
<dbReference type="PANTHER" id="PTHR46056">
    <property type="entry name" value="LONG-CHAIN-ALCOHOL OXIDASE"/>
    <property type="match status" value="1"/>
</dbReference>
<dbReference type="Pfam" id="PF00890">
    <property type="entry name" value="FAD_binding_2"/>
    <property type="match status" value="1"/>
</dbReference>
<feature type="domain" description="FAD-dependent oxidoreductase 2 FAD-binding" evidence="5">
    <location>
        <begin position="6"/>
        <end position="37"/>
    </location>
</feature>
<dbReference type="InterPro" id="IPR003953">
    <property type="entry name" value="FAD-dep_OxRdtase_2_FAD-bd"/>
</dbReference>